<dbReference type="InterPro" id="IPR050740">
    <property type="entry name" value="Aldehyde_DH_Superfamily"/>
</dbReference>
<organism evidence="3 4">
    <name type="scientific">Elsinoe australis</name>
    <dbReference type="NCBI Taxonomy" id="40998"/>
    <lineage>
        <taxon>Eukaryota</taxon>
        <taxon>Fungi</taxon>
        <taxon>Dikarya</taxon>
        <taxon>Ascomycota</taxon>
        <taxon>Pezizomycotina</taxon>
        <taxon>Dothideomycetes</taxon>
        <taxon>Dothideomycetidae</taxon>
        <taxon>Myriangiales</taxon>
        <taxon>Elsinoaceae</taxon>
        <taxon>Elsinoe</taxon>
    </lineage>
</organism>
<dbReference type="InterPro" id="IPR015590">
    <property type="entry name" value="Aldehyde_DH_dom"/>
</dbReference>
<evidence type="ECO:0000313" key="4">
    <source>
        <dbReference type="Proteomes" id="UP000243723"/>
    </source>
</evidence>
<keyword evidence="1" id="KW-0560">Oxidoreductase</keyword>
<comment type="caution">
    <text evidence="3">The sequence shown here is derived from an EMBL/GenBank/DDBJ whole genome shotgun (WGS) entry which is preliminary data.</text>
</comment>
<keyword evidence="4" id="KW-1185">Reference proteome</keyword>
<reference evidence="3 4" key="1">
    <citation type="submission" date="2017-05" db="EMBL/GenBank/DDBJ databases">
        <title>Draft genome sequence of Elsinoe australis.</title>
        <authorList>
            <person name="Cheng Q."/>
        </authorList>
    </citation>
    <scope>NUCLEOTIDE SEQUENCE [LARGE SCALE GENOMIC DNA]</scope>
    <source>
        <strain evidence="3 4">NL1</strain>
    </source>
</reference>
<accession>A0A2P8AJZ0</accession>
<sequence>MSSTNGTANGADYTIPLWIDGKEVKTSTVFDVQSPSLAKPIWKCYGASAKEANEAIESSQRAFKTWRKTKPQKIRDILFKAAEIMERRKAELGDYQMQETGAPDPVVNGFMLPTTIEQVKDVAGRATTVLGAIPETSIPGTGAFVFREPYGVNVAIAPWNAPFILGARSFLYAIATGNTVVLKGSELSPRCFWALGSIFHEAGLPAGVLNIIYHQPSDAVSVTNALIEHTHVKKVNFTGSTAVGSIIASKAGKELKPVVMELGGKASAIVCKDAELQNAAMQCVLGAFVHSGQICMSTERILVHKSILEPFQEALKGAIQKIFPQGNDYAILVAKPAVEKNKKLLEDATSKGAKLIYGDLDNALDESNAYRMRPFVVSGVTPEMNLYYQESFGPSVSLLPFEDEQEAIDIANDTEYGLSGAIFSENLGRALRIAKEIDSGAIHINASSVHDEAVLPHGGVKKSGWGRFNGHWGMDEFTKLKTVTYKNFTE</sequence>
<dbReference type="STRING" id="40998.A0A2P8AJZ0"/>
<dbReference type="EMBL" id="NHZQ01000003">
    <property type="protein sequence ID" value="PSK60792.1"/>
    <property type="molecule type" value="Genomic_DNA"/>
</dbReference>
<dbReference type="PANTHER" id="PTHR43353">
    <property type="entry name" value="SUCCINATE-SEMIALDEHYDE DEHYDROGENASE, MITOCHONDRIAL"/>
    <property type="match status" value="1"/>
</dbReference>
<dbReference type="Gene3D" id="3.40.605.10">
    <property type="entry name" value="Aldehyde Dehydrogenase, Chain A, domain 1"/>
    <property type="match status" value="1"/>
</dbReference>
<dbReference type="SUPFAM" id="SSF53720">
    <property type="entry name" value="ALDH-like"/>
    <property type="match status" value="1"/>
</dbReference>
<evidence type="ECO:0000256" key="1">
    <source>
        <dbReference type="ARBA" id="ARBA00023002"/>
    </source>
</evidence>
<evidence type="ECO:0000313" key="3">
    <source>
        <dbReference type="EMBL" id="PSK60792.1"/>
    </source>
</evidence>
<dbReference type="InterPro" id="IPR016162">
    <property type="entry name" value="Ald_DH_N"/>
</dbReference>
<dbReference type="PANTHER" id="PTHR43353:SF6">
    <property type="entry name" value="CYTOPLASMIC ALDEHYDE DEHYDROGENASE (EUROFUNG)"/>
    <property type="match status" value="1"/>
</dbReference>
<gene>
    <name evidence="3" type="ORF">B9Z65_942</name>
</gene>
<evidence type="ECO:0000259" key="2">
    <source>
        <dbReference type="Pfam" id="PF00171"/>
    </source>
</evidence>
<proteinExistence type="predicted"/>
<dbReference type="Gene3D" id="3.40.309.10">
    <property type="entry name" value="Aldehyde Dehydrogenase, Chain A, domain 2"/>
    <property type="match status" value="1"/>
</dbReference>
<name>A0A2P8AJZ0_9PEZI</name>
<dbReference type="CDD" id="cd07105">
    <property type="entry name" value="ALDH_SaliADH"/>
    <property type="match status" value="1"/>
</dbReference>
<dbReference type="GO" id="GO:0004777">
    <property type="term" value="F:succinate-semialdehyde dehydrogenase (NAD+) activity"/>
    <property type="evidence" value="ECO:0007669"/>
    <property type="project" value="TreeGrafter"/>
</dbReference>
<feature type="domain" description="Aldehyde dehydrogenase" evidence="2">
    <location>
        <begin position="27"/>
        <end position="483"/>
    </location>
</feature>
<dbReference type="InterPro" id="IPR016161">
    <property type="entry name" value="Ald_DH/histidinol_DH"/>
</dbReference>
<dbReference type="OrthoDB" id="310895at2759"/>
<dbReference type="Proteomes" id="UP000243723">
    <property type="component" value="Unassembled WGS sequence"/>
</dbReference>
<dbReference type="InterPro" id="IPR016163">
    <property type="entry name" value="Ald_DH_C"/>
</dbReference>
<dbReference type="GO" id="GO:0009450">
    <property type="term" value="P:gamma-aminobutyric acid catabolic process"/>
    <property type="evidence" value="ECO:0007669"/>
    <property type="project" value="TreeGrafter"/>
</dbReference>
<dbReference type="Pfam" id="PF00171">
    <property type="entry name" value="Aldedh"/>
    <property type="match status" value="1"/>
</dbReference>
<dbReference type="AlphaFoldDB" id="A0A2P8AJZ0"/>
<protein>
    <submittedName>
        <fullName evidence="3">Glutarate-semialdehyde dehydrogenase DavD</fullName>
    </submittedName>
</protein>